<evidence type="ECO:0000256" key="3">
    <source>
        <dbReference type="SAM" id="MobiDB-lite"/>
    </source>
</evidence>
<proteinExistence type="inferred from homology"/>
<keyword evidence="4" id="KW-0472">Membrane</keyword>
<sequence>FLPALNGISRGNFGLMDQVAALHWIQENIVEFGGDASNVTIMGQGYGAACVNLLMLSPMAKGLFHRAIMQSGSALSPWAMASDSIKYSKQLAKSIGCPDVWERNSPIVDCLRSKTVKELQAVDFRVATHLTGFGPTVDGVVVPNDPTLLMADSGSLYGNYDLLLGVTKVESYRQFTSYDERHGIDPSRRDRILRTLVRNLFTFHLQEIYLTIGNEYTDWSRSALHPSTIFDSLVDAIGDATIVGPLIRAALFHSRRKRNTFLYAFLYATEEGDYPSKLGCIHGEDLLYVLGAPLVNGMQLGFFSKTFTRQESSLSEAVMNYWSNFVKHGDPNPVAGSEQSEKGDKGDKSDKSGGKSRDRFEKIVWPQYEEQQQQYLSITMKPKVRDHYHAHRLSYWVNLIPRLHVPGPSSPEHHLLHDHDAINSYDGVVRDKGVMTSSMYLNKYLTTQSSSYQINAPQSSDGELNGAFNATKTVSTTSVPTGASSSGQDHSHQQSALDASANNNNINSSAIAVTPQTNYSTALSVTIAIGCSLLLLNVLVFAGIFYQRDKERAKNKAASAALSRNAYQESNVKNNVDELSLMKNSSLSSPRLFLENNSYAETKGGELPNDLTTITGQTSPIVVQQWVNQQSISPSLGYASTQKVTTTGTVHFGLPHSRNYQHHGVNTLQLPQINESKINAVNMIDSSELTEQHFKSISSDI</sequence>
<feature type="region of interest" description="Disordered" evidence="3">
    <location>
        <begin position="331"/>
        <end position="357"/>
    </location>
</feature>
<dbReference type="Gene3D" id="3.40.50.1820">
    <property type="entry name" value="alpha/beta hydrolase"/>
    <property type="match status" value="1"/>
</dbReference>
<evidence type="ECO:0000259" key="5">
    <source>
        <dbReference type="Pfam" id="PF00135"/>
    </source>
</evidence>
<keyword evidence="4" id="KW-0812">Transmembrane</keyword>
<dbReference type="OrthoDB" id="3200163at2759"/>
<evidence type="ECO:0000256" key="1">
    <source>
        <dbReference type="ARBA" id="ARBA00005964"/>
    </source>
</evidence>
<evidence type="ECO:0000256" key="4">
    <source>
        <dbReference type="SAM" id="Phobius"/>
    </source>
</evidence>
<dbReference type="Pfam" id="PF00135">
    <property type="entry name" value="COesterase"/>
    <property type="match status" value="1"/>
</dbReference>
<dbReference type="PANTHER" id="PTHR43903">
    <property type="entry name" value="NEUROLIGIN"/>
    <property type="match status" value="1"/>
</dbReference>
<reference evidence="6 7" key="1">
    <citation type="journal article" date="2018" name="Gigascience">
        <title>Genomes of trombidid mites reveal novel predicted allergens and laterally-transferred genes associated with secondary metabolism.</title>
        <authorList>
            <person name="Dong X."/>
            <person name="Chaisiri K."/>
            <person name="Xia D."/>
            <person name="Armstrong S.D."/>
            <person name="Fang Y."/>
            <person name="Donnelly M.J."/>
            <person name="Kadowaki T."/>
            <person name="McGarry J.W."/>
            <person name="Darby A.C."/>
            <person name="Makepeace B.L."/>
        </authorList>
    </citation>
    <scope>NUCLEOTIDE SEQUENCE [LARGE SCALE GENOMIC DNA]</scope>
    <source>
        <strain evidence="6">UoL-WK</strain>
    </source>
</reference>
<feature type="compositionally biased region" description="Basic and acidic residues" evidence="3">
    <location>
        <begin position="339"/>
        <end position="357"/>
    </location>
</feature>
<keyword evidence="4" id="KW-1133">Transmembrane helix</keyword>
<keyword evidence="7" id="KW-1185">Reference proteome</keyword>
<dbReference type="InterPro" id="IPR029058">
    <property type="entry name" value="AB_hydrolase_fold"/>
</dbReference>
<name>A0A3S3P3X1_9ACAR</name>
<dbReference type="SUPFAM" id="SSF53474">
    <property type="entry name" value="alpha/beta-Hydrolases"/>
    <property type="match status" value="1"/>
</dbReference>
<dbReference type="InterPro" id="IPR051093">
    <property type="entry name" value="Neuroligin/BSAL"/>
</dbReference>
<evidence type="ECO:0000313" key="6">
    <source>
        <dbReference type="EMBL" id="RWS07544.1"/>
    </source>
</evidence>
<protein>
    <submittedName>
        <fullName evidence="6">Neuroligin-4: X-linked-like protein</fullName>
    </submittedName>
</protein>
<keyword evidence="2" id="KW-0325">Glycoprotein</keyword>
<dbReference type="AlphaFoldDB" id="A0A3S3P3X1"/>
<dbReference type="EMBL" id="NCKU01003422">
    <property type="protein sequence ID" value="RWS07544.1"/>
    <property type="molecule type" value="Genomic_DNA"/>
</dbReference>
<feature type="region of interest" description="Disordered" evidence="3">
    <location>
        <begin position="475"/>
        <end position="497"/>
    </location>
</feature>
<dbReference type="Proteomes" id="UP000285301">
    <property type="component" value="Unassembled WGS sequence"/>
</dbReference>
<dbReference type="STRING" id="1965070.A0A3S3P3X1"/>
<feature type="domain" description="Carboxylesterase type B" evidence="5">
    <location>
        <begin position="6"/>
        <end position="396"/>
    </location>
</feature>
<accession>A0A3S3P3X1</accession>
<dbReference type="InterPro" id="IPR002018">
    <property type="entry name" value="CarbesteraseB"/>
</dbReference>
<comment type="caution">
    <text evidence="6">The sequence shown here is derived from an EMBL/GenBank/DDBJ whole genome shotgun (WGS) entry which is preliminary data.</text>
</comment>
<evidence type="ECO:0000256" key="2">
    <source>
        <dbReference type="ARBA" id="ARBA00023180"/>
    </source>
</evidence>
<organism evidence="6 7">
    <name type="scientific">Dinothrombium tinctorium</name>
    <dbReference type="NCBI Taxonomy" id="1965070"/>
    <lineage>
        <taxon>Eukaryota</taxon>
        <taxon>Metazoa</taxon>
        <taxon>Ecdysozoa</taxon>
        <taxon>Arthropoda</taxon>
        <taxon>Chelicerata</taxon>
        <taxon>Arachnida</taxon>
        <taxon>Acari</taxon>
        <taxon>Acariformes</taxon>
        <taxon>Trombidiformes</taxon>
        <taxon>Prostigmata</taxon>
        <taxon>Anystina</taxon>
        <taxon>Parasitengona</taxon>
        <taxon>Trombidioidea</taxon>
        <taxon>Trombidiidae</taxon>
        <taxon>Dinothrombium</taxon>
    </lineage>
</organism>
<evidence type="ECO:0000313" key="7">
    <source>
        <dbReference type="Proteomes" id="UP000285301"/>
    </source>
</evidence>
<feature type="compositionally biased region" description="Low complexity" evidence="3">
    <location>
        <begin position="482"/>
        <end position="497"/>
    </location>
</feature>
<feature type="non-terminal residue" evidence="6">
    <location>
        <position position="1"/>
    </location>
</feature>
<feature type="transmembrane region" description="Helical" evidence="4">
    <location>
        <begin position="522"/>
        <end position="546"/>
    </location>
</feature>
<gene>
    <name evidence="6" type="ORF">B4U79_05104</name>
</gene>
<comment type="similarity">
    <text evidence="1">Belongs to the type-B carboxylesterase/lipase family.</text>
</comment>